<comment type="subcellular location">
    <subcellularLocation>
        <location evidence="1 6">Secreted</location>
    </subcellularLocation>
</comment>
<name>A0AA36EAK8_LACSI</name>
<dbReference type="PANTHER" id="PTHR31232">
    <property type="match status" value="1"/>
</dbReference>
<evidence type="ECO:0000313" key="11">
    <source>
        <dbReference type="Proteomes" id="UP001177003"/>
    </source>
</evidence>
<dbReference type="Proteomes" id="UP001177003">
    <property type="component" value="Chromosome 6"/>
</dbReference>
<dbReference type="EMBL" id="OX465082">
    <property type="protein sequence ID" value="CAI9289299.1"/>
    <property type="molecule type" value="Genomic_DNA"/>
</dbReference>
<reference evidence="10" key="1">
    <citation type="submission" date="2023-04" db="EMBL/GenBank/DDBJ databases">
        <authorList>
            <person name="Vijverberg K."/>
            <person name="Xiong W."/>
            <person name="Schranz E."/>
        </authorList>
    </citation>
    <scope>NUCLEOTIDE SEQUENCE</scope>
</reference>
<proteinExistence type="inferred from homology"/>
<keyword evidence="5" id="KW-0732">Signal</keyword>
<evidence type="ECO:0000256" key="6">
    <source>
        <dbReference type="RuleBase" id="RU367044"/>
    </source>
</evidence>
<dbReference type="GO" id="GO:0005576">
    <property type="term" value="C:extracellular region"/>
    <property type="evidence" value="ECO:0007669"/>
    <property type="project" value="UniProtKB-SubCell"/>
</dbReference>
<evidence type="ECO:0000313" key="9">
    <source>
        <dbReference type="EMBL" id="CAI9289299.1"/>
    </source>
</evidence>
<organism evidence="10 11">
    <name type="scientific">Lactuca saligna</name>
    <name type="common">Willowleaf lettuce</name>
    <dbReference type="NCBI Taxonomy" id="75948"/>
    <lineage>
        <taxon>Eukaryota</taxon>
        <taxon>Viridiplantae</taxon>
        <taxon>Streptophyta</taxon>
        <taxon>Embryophyta</taxon>
        <taxon>Tracheophyta</taxon>
        <taxon>Spermatophyta</taxon>
        <taxon>Magnoliopsida</taxon>
        <taxon>eudicotyledons</taxon>
        <taxon>Gunneridae</taxon>
        <taxon>Pentapetalae</taxon>
        <taxon>asterids</taxon>
        <taxon>campanulids</taxon>
        <taxon>Asterales</taxon>
        <taxon>Asteraceae</taxon>
        <taxon>Cichorioideae</taxon>
        <taxon>Cichorieae</taxon>
        <taxon>Lactucinae</taxon>
        <taxon>Lactuca</taxon>
    </lineage>
</organism>
<evidence type="ECO:0000256" key="1">
    <source>
        <dbReference type="ARBA" id="ARBA00004613"/>
    </source>
</evidence>
<dbReference type="AlphaFoldDB" id="A0AA36EAK8"/>
<comment type="similarity">
    <text evidence="2 6">Belongs to the plant self-incompatibility (S1) protein family.</text>
</comment>
<dbReference type="InterPro" id="IPR010264">
    <property type="entry name" value="Self-incomp_S1"/>
</dbReference>
<evidence type="ECO:0000256" key="2">
    <source>
        <dbReference type="ARBA" id="ARBA00005581"/>
    </source>
</evidence>
<evidence type="ECO:0000313" key="7">
    <source>
        <dbReference type="EMBL" id="CAI9289297.1"/>
    </source>
</evidence>
<protein>
    <recommendedName>
        <fullName evidence="6">S-protein homolog</fullName>
    </recommendedName>
</protein>
<accession>A0AA36EAK8</accession>
<evidence type="ECO:0000256" key="4">
    <source>
        <dbReference type="ARBA" id="ARBA00022525"/>
    </source>
</evidence>
<dbReference type="EMBL" id="OX465082">
    <property type="protein sequence ID" value="CAI9289298.1"/>
    <property type="molecule type" value="Genomic_DNA"/>
</dbReference>
<keyword evidence="11" id="KW-1185">Reference proteome</keyword>
<keyword evidence="3 6" id="KW-0713">Self-incompatibility</keyword>
<keyword evidence="4 6" id="KW-0964">Secreted</keyword>
<evidence type="ECO:0000313" key="8">
    <source>
        <dbReference type="EMBL" id="CAI9289298.1"/>
    </source>
</evidence>
<sequence length="133" mass="15936">MFPFTYTVASSVNKPLDVLGEWNMFIINDINDDINFHLRSIEDDHGNHTLSYKGIYQWQIHETPTTYYWSQFWWGSKYQDFHVFDSRHPSNVCIKQGFGTQYCYWLVRPEGFYVSNVNNTFPSRSWALDRTWA</sequence>
<dbReference type="PANTHER" id="PTHR31232:SF172">
    <property type="entry name" value="S-PROTEIN HOMOLOG"/>
    <property type="match status" value="1"/>
</dbReference>
<gene>
    <name evidence="7" type="ORF">LSALG_LOCUS28544</name>
    <name evidence="8" type="ORF">LSALG_LOCUS28545</name>
    <name evidence="9" type="ORF">LSALG_LOCUS28546</name>
    <name evidence="10" type="ORF">LSALG_LOCUS28548</name>
</gene>
<evidence type="ECO:0000313" key="10">
    <source>
        <dbReference type="EMBL" id="CAI9289301.1"/>
    </source>
</evidence>
<dbReference type="Pfam" id="PF05938">
    <property type="entry name" value="Self-incomp_S1"/>
    <property type="match status" value="1"/>
</dbReference>
<evidence type="ECO:0000256" key="5">
    <source>
        <dbReference type="ARBA" id="ARBA00022729"/>
    </source>
</evidence>
<dbReference type="EMBL" id="OX465082">
    <property type="protein sequence ID" value="CAI9289297.1"/>
    <property type="molecule type" value="Genomic_DNA"/>
</dbReference>
<dbReference type="EMBL" id="OX465082">
    <property type="protein sequence ID" value="CAI9289301.1"/>
    <property type="molecule type" value="Genomic_DNA"/>
</dbReference>
<evidence type="ECO:0000256" key="3">
    <source>
        <dbReference type="ARBA" id="ARBA00022471"/>
    </source>
</evidence>
<dbReference type="GO" id="GO:0060320">
    <property type="term" value="P:rejection of self pollen"/>
    <property type="evidence" value="ECO:0007669"/>
    <property type="project" value="UniProtKB-KW"/>
</dbReference>